<evidence type="ECO:0000256" key="2">
    <source>
        <dbReference type="ARBA" id="ARBA00022692"/>
    </source>
</evidence>
<feature type="transmembrane region" description="Helical" evidence="5">
    <location>
        <begin position="109"/>
        <end position="129"/>
    </location>
</feature>
<dbReference type="PROSITE" id="PS50929">
    <property type="entry name" value="ABC_TM1F"/>
    <property type="match status" value="1"/>
</dbReference>
<name>A0A0B8ZWP7_9SPHN</name>
<evidence type="ECO:0000256" key="3">
    <source>
        <dbReference type="ARBA" id="ARBA00022989"/>
    </source>
</evidence>
<evidence type="ECO:0000313" key="7">
    <source>
        <dbReference type="EMBL" id="KHS42698.1"/>
    </source>
</evidence>
<dbReference type="Gene3D" id="1.20.1560.10">
    <property type="entry name" value="ABC transporter type 1, transmembrane domain"/>
    <property type="match status" value="1"/>
</dbReference>
<feature type="domain" description="ABC transmembrane type-1" evidence="6">
    <location>
        <begin position="7"/>
        <end position="235"/>
    </location>
</feature>
<keyword evidence="2 5" id="KW-0812">Transmembrane</keyword>
<dbReference type="RefSeq" id="WP_039337639.1">
    <property type="nucleotide sequence ID" value="NZ_JRVC01000026.1"/>
</dbReference>
<dbReference type="GO" id="GO:0005524">
    <property type="term" value="F:ATP binding"/>
    <property type="evidence" value="ECO:0007669"/>
    <property type="project" value="InterPro"/>
</dbReference>
<feature type="transmembrane region" description="Helical" evidence="5">
    <location>
        <begin position="34"/>
        <end position="51"/>
    </location>
</feature>
<accession>A0A0B8ZWP7</accession>
<dbReference type="Pfam" id="PF00664">
    <property type="entry name" value="ABC_membrane"/>
    <property type="match status" value="1"/>
</dbReference>
<dbReference type="AlphaFoldDB" id="A0A0B8ZWP7"/>
<proteinExistence type="predicted"/>
<feature type="transmembrane region" description="Helical" evidence="5">
    <location>
        <begin position="141"/>
        <end position="160"/>
    </location>
</feature>
<evidence type="ECO:0000313" key="8">
    <source>
        <dbReference type="Proteomes" id="UP000031338"/>
    </source>
</evidence>
<dbReference type="STRING" id="48936.NJ75_04013"/>
<keyword evidence="4 5" id="KW-0472">Membrane</keyword>
<evidence type="ECO:0000259" key="6">
    <source>
        <dbReference type="PROSITE" id="PS50929"/>
    </source>
</evidence>
<comment type="caution">
    <text evidence="7">The sequence shown here is derived from an EMBL/GenBank/DDBJ whole genome shotgun (WGS) entry which is preliminary data.</text>
</comment>
<evidence type="ECO:0000256" key="5">
    <source>
        <dbReference type="SAM" id="Phobius"/>
    </source>
</evidence>
<reference evidence="7 8" key="1">
    <citation type="submission" date="2014-10" db="EMBL/GenBank/DDBJ databases">
        <title>Draft genome sequence of Novosphingobium subterraneum DSM 12447.</title>
        <authorList>
            <person name="Gan H.M."/>
            <person name="Gan H.Y."/>
            <person name="Savka M.A."/>
        </authorList>
    </citation>
    <scope>NUCLEOTIDE SEQUENCE [LARGE SCALE GENOMIC DNA]</scope>
    <source>
        <strain evidence="7 8">DSM 12447</strain>
    </source>
</reference>
<organism evidence="7 8">
    <name type="scientific">Novosphingobium subterraneum</name>
    <dbReference type="NCBI Taxonomy" id="48936"/>
    <lineage>
        <taxon>Bacteria</taxon>
        <taxon>Pseudomonadati</taxon>
        <taxon>Pseudomonadota</taxon>
        <taxon>Alphaproteobacteria</taxon>
        <taxon>Sphingomonadales</taxon>
        <taxon>Sphingomonadaceae</taxon>
        <taxon>Novosphingobium</taxon>
    </lineage>
</organism>
<evidence type="ECO:0000256" key="4">
    <source>
        <dbReference type="ARBA" id="ARBA00023136"/>
    </source>
</evidence>
<dbReference type="SUPFAM" id="SSF90123">
    <property type="entry name" value="ABC transporter transmembrane region"/>
    <property type="match status" value="1"/>
</dbReference>
<dbReference type="InterPro" id="IPR036640">
    <property type="entry name" value="ABC1_TM_sf"/>
</dbReference>
<evidence type="ECO:0000256" key="1">
    <source>
        <dbReference type="ARBA" id="ARBA00004651"/>
    </source>
</evidence>
<protein>
    <recommendedName>
        <fullName evidence="6">ABC transmembrane type-1 domain-containing protein</fullName>
    </recommendedName>
</protein>
<dbReference type="PATRIC" id="fig|48936.3.peg.4045"/>
<dbReference type="GO" id="GO:0140359">
    <property type="term" value="F:ABC-type transporter activity"/>
    <property type="evidence" value="ECO:0007669"/>
    <property type="project" value="InterPro"/>
</dbReference>
<sequence length="311" mass="33448">MLPPVSVAVAQACATLVGAALVHRAAQQPAASPIVALAVVALLCAFGLEVARRRLCEAIGWHEVAQVRAGLFRRILRADPSQIARQRHGALLQVFVGDLSARRQWLSDGLPRAATAPILVAALLAWAAAQSPWLCARIATLLLLGMAAGAALLGPMSRAVREVRRTRGRLSAFASDTIAEMADGAVPPRQRARLRRLRRRSDALNRAALRRAWWTGTLRGLPHLLTSLIVLVVLLDGGAISGTVVVIGTAGLALNDLARAAELWISARISALRIRRLMRLPKAPPQPDSLVLVDLAEPRHRFRPANRQDCA</sequence>
<keyword evidence="3 5" id="KW-1133">Transmembrane helix</keyword>
<dbReference type="EMBL" id="JRVC01000026">
    <property type="protein sequence ID" value="KHS42698.1"/>
    <property type="molecule type" value="Genomic_DNA"/>
</dbReference>
<dbReference type="Proteomes" id="UP000031338">
    <property type="component" value="Unassembled WGS sequence"/>
</dbReference>
<keyword evidence="8" id="KW-1185">Reference proteome</keyword>
<dbReference type="GO" id="GO:0005886">
    <property type="term" value="C:plasma membrane"/>
    <property type="evidence" value="ECO:0007669"/>
    <property type="project" value="UniProtKB-SubCell"/>
</dbReference>
<feature type="transmembrane region" description="Helical" evidence="5">
    <location>
        <begin position="228"/>
        <end position="254"/>
    </location>
</feature>
<gene>
    <name evidence="7" type="ORF">NJ75_04013</name>
</gene>
<comment type="subcellular location">
    <subcellularLocation>
        <location evidence="1">Cell membrane</location>
        <topology evidence="1">Multi-pass membrane protein</topology>
    </subcellularLocation>
</comment>
<dbReference type="InterPro" id="IPR011527">
    <property type="entry name" value="ABC1_TM_dom"/>
</dbReference>